<dbReference type="Proteomes" id="UP000324133">
    <property type="component" value="Unassembled WGS sequence"/>
</dbReference>
<gene>
    <name evidence="9" type="ORF">FOA19_07035</name>
</gene>
<evidence type="ECO:0000256" key="6">
    <source>
        <dbReference type="ARBA" id="ARBA00023239"/>
    </source>
</evidence>
<evidence type="ECO:0000256" key="5">
    <source>
        <dbReference type="ARBA" id="ARBA00023157"/>
    </source>
</evidence>
<evidence type="ECO:0000256" key="7">
    <source>
        <dbReference type="SAM" id="Phobius"/>
    </source>
</evidence>
<feature type="transmembrane region" description="Helical" evidence="7">
    <location>
        <begin position="124"/>
        <end position="145"/>
    </location>
</feature>
<dbReference type="GO" id="GO:0012505">
    <property type="term" value="C:endomembrane system"/>
    <property type="evidence" value="ECO:0007669"/>
    <property type="project" value="UniProtKB-SubCell"/>
</dbReference>
<evidence type="ECO:0000256" key="2">
    <source>
        <dbReference type="ARBA" id="ARBA00022692"/>
    </source>
</evidence>
<feature type="transmembrane region" description="Helical" evidence="7">
    <location>
        <begin position="29"/>
        <end position="51"/>
    </location>
</feature>
<keyword evidence="3 7" id="KW-1133">Transmembrane helix</keyword>
<evidence type="ECO:0000313" key="9">
    <source>
        <dbReference type="EMBL" id="KAA3440399.1"/>
    </source>
</evidence>
<dbReference type="SMART" id="SM00752">
    <property type="entry name" value="HTTM"/>
    <property type="match status" value="1"/>
</dbReference>
<dbReference type="GO" id="GO:0008488">
    <property type="term" value="F:gamma-glutamyl carboxylase activity"/>
    <property type="evidence" value="ECO:0007669"/>
    <property type="project" value="InterPro"/>
</dbReference>
<feature type="transmembrane region" description="Helical" evidence="7">
    <location>
        <begin position="157"/>
        <end position="177"/>
    </location>
</feature>
<dbReference type="InterPro" id="IPR011020">
    <property type="entry name" value="HTTM-like"/>
</dbReference>
<dbReference type="Pfam" id="PF22777">
    <property type="entry name" value="VKGC_lumenal_dom"/>
    <property type="match status" value="1"/>
</dbReference>
<comment type="caution">
    <text evidence="9">The sequence shown here is derived from an EMBL/GenBank/DDBJ whole genome shotgun (WGS) entry which is preliminary data.</text>
</comment>
<dbReference type="OrthoDB" id="341137at2"/>
<sequence length="453" mass="52967">MSTAITAPTLKPSLLTWLRQPVDNAPLVVFRWLFGLLLFLETAGAIITGWVKKNLVEPTVSFPFIGFEWLRPLPGNGMYFYYGLMALLGLLVMVGLYYRASMVLFTVLWWGTYLMQKTSYNNHYYLLLVLCFLMLLVPAHAYASVDARRKPELKSLSCPRWCLVIFVAQMGIVYTYASVAKMNADWLAGIPIKVWFANKSHFWLIGGLLQETWFQKLVVYGGIFFDLLIVPLLLWRRTRFLAFCMAIFFHGFNSAIFHIGIFPYLALALCLFFFPPETIRRRFLRKKPAFTASESPVQEISTRERLFFWFLGIHLLVQVLLPLRHWWFPGNPNWTEEGHRMSWHMMLRTKNGYASFKVLADNQLFWEYPENHLTAKQARTVATHPDLLWQYCQFLERKYRQQGYREVKVFAHTQVSLNKRPFQLLVDSTVNLAGVAWLPHQPSPWIVPLQEKK</sequence>
<dbReference type="Pfam" id="PF05090">
    <property type="entry name" value="HTTM"/>
    <property type="match status" value="1"/>
</dbReference>
<evidence type="ECO:0000256" key="3">
    <source>
        <dbReference type="ARBA" id="ARBA00022989"/>
    </source>
</evidence>
<organism evidence="9 10">
    <name type="scientific">Rufibacter hautae</name>
    <dbReference type="NCBI Taxonomy" id="2595005"/>
    <lineage>
        <taxon>Bacteria</taxon>
        <taxon>Pseudomonadati</taxon>
        <taxon>Bacteroidota</taxon>
        <taxon>Cytophagia</taxon>
        <taxon>Cytophagales</taxon>
        <taxon>Hymenobacteraceae</taxon>
        <taxon>Rufibacter</taxon>
    </lineage>
</organism>
<name>A0A5B6TLU2_9BACT</name>
<dbReference type="RefSeq" id="WP_149090034.1">
    <property type="nucleotide sequence ID" value="NZ_VKKY01000001.1"/>
</dbReference>
<keyword evidence="10" id="KW-1185">Reference proteome</keyword>
<dbReference type="EMBL" id="VKKY01000001">
    <property type="protein sequence ID" value="KAA3440399.1"/>
    <property type="molecule type" value="Genomic_DNA"/>
</dbReference>
<dbReference type="InterPro" id="IPR053935">
    <property type="entry name" value="VKGC_lumenal_dom"/>
</dbReference>
<evidence type="ECO:0000256" key="1">
    <source>
        <dbReference type="ARBA" id="ARBA00004127"/>
    </source>
</evidence>
<keyword evidence="5" id="KW-1015">Disulfide bond</keyword>
<evidence type="ECO:0000313" key="10">
    <source>
        <dbReference type="Proteomes" id="UP000324133"/>
    </source>
</evidence>
<feature type="transmembrane region" description="Helical" evidence="7">
    <location>
        <begin position="247"/>
        <end position="274"/>
    </location>
</feature>
<keyword evidence="2 7" id="KW-0812">Transmembrane</keyword>
<dbReference type="GO" id="GO:0019842">
    <property type="term" value="F:vitamin binding"/>
    <property type="evidence" value="ECO:0007669"/>
    <property type="project" value="TreeGrafter"/>
</dbReference>
<dbReference type="InterPro" id="IPR053934">
    <property type="entry name" value="HTTM_dom"/>
</dbReference>
<evidence type="ECO:0000256" key="4">
    <source>
        <dbReference type="ARBA" id="ARBA00023136"/>
    </source>
</evidence>
<keyword evidence="4 7" id="KW-0472">Membrane</keyword>
<protein>
    <submittedName>
        <fullName evidence="9">HTTM domain-containing protein</fullName>
    </submittedName>
</protein>
<dbReference type="PANTHER" id="PTHR12639:SF7">
    <property type="entry name" value="HTTM DOMAIN-CONTAINING PROTEIN"/>
    <property type="match status" value="1"/>
</dbReference>
<feature type="transmembrane region" description="Helical" evidence="7">
    <location>
        <begin position="306"/>
        <end position="323"/>
    </location>
</feature>
<proteinExistence type="predicted"/>
<feature type="domain" description="HTTM-like" evidence="8">
    <location>
        <begin position="19"/>
        <end position="278"/>
    </location>
</feature>
<dbReference type="PANTHER" id="PTHR12639">
    <property type="entry name" value="VITAMIN K-DEPENDENT GAMMA-CARBOXYLASE"/>
    <property type="match status" value="1"/>
</dbReference>
<feature type="transmembrane region" description="Helical" evidence="7">
    <location>
        <begin position="217"/>
        <end position="235"/>
    </location>
</feature>
<feature type="transmembrane region" description="Helical" evidence="7">
    <location>
        <begin position="79"/>
        <end position="112"/>
    </location>
</feature>
<dbReference type="AlphaFoldDB" id="A0A5B6TLU2"/>
<accession>A0A5B6TLU2</accession>
<keyword evidence="6" id="KW-0456">Lyase</keyword>
<reference evidence="9 10" key="1">
    <citation type="submission" date="2019-07" db="EMBL/GenBank/DDBJ databases">
        <title>Rufibacter sp. nov., isolated from lake sediment.</title>
        <authorList>
            <person name="Qu J.-H."/>
        </authorList>
    </citation>
    <scope>NUCLEOTIDE SEQUENCE [LARGE SCALE GENOMIC DNA]</scope>
    <source>
        <strain evidence="9 10">NBS58-1</strain>
    </source>
</reference>
<comment type="subcellular location">
    <subcellularLocation>
        <location evidence="1">Endomembrane system</location>
        <topology evidence="1">Multi-pass membrane protein</topology>
    </subcellularLocation>
</comment>
<evidence type="ECO:0000259" key="8">
    <source>
        <dbReference type="SMART" id="SM00752"/>
    </source>
</evidence>
<dbReference type="InterPro" id="IPR007782">
    <property type="entry name" value="VKG_COase"/>
</dbReference>